<dbReference type="Pfam" id="PF03553">
    <property type="entry name" value="Na_H_antiporter"/>
    <property type="match status" value="2"/>
</dbReference>
<dbReference type="PANTHER" id="PTHR33451:SF5">
    <property type="entry name" value="NA+_H+ ANTIPORTER"/>
    <property type="match status" value="1"/>
</dbReference>
<feature type="domain" description="Na+/H+ antiporter NhaC-like C-terminal" evidence="10">
    <location>
        <begin position="75"/>
        <end position="216"/>
    </location>
</feature>
<comment type="caution">
    <text evidence="11">The sequence shown here is derived from an EMBL/GenBank/DDBJ whole genome shotgun (WGS) entry which is preliminary data.</text>
</comment>
<evidence type="ECO:0000313" key="11">
    <source>
        <dbReference type="EMBL" id="GGK01678.1"/>
    </source>
</evidence>
<keyword evidence="12" id="KW-1185">Reference proteome</keyword>
<gene>
    <name evidence="11" type="primary">metT</name>
    <name evidence="11" type="ORF">GCM10011394_08560</name>
</gene>
<accession>A0ABQ2E9Q1</accession>
<feature type="transmembrane region" description="Helical" evidence="9">
    <location>
        <begin position="76"/>
        <end position="102"/>
    </location>
</feature>
<evidence type="ECO:0000259" key="10">
    <source>
        <dbReference type="Pfam" id="PF03553"/>
    </source>
</evidence>
<feature type="transmembrane region" description="Helical" evidence="9">
    <location>
        <begin position="114"/>
        <end position="144"/>
    </location>
</feature>
<feature type="transmembrane region" description="Helical" evidence="9">
    <location>
        <begin position="6"/>
        <end position="27"/>
    </location>
</feature>
<feature type="transmembrane region" description="Helical" evidence="9">
    <location>
        <begin position="39"/>
        <end position="56"/>
    </location>
</feature>
<feature type="domain" description="Na+/H+ antiporter NhaC-like C-terminal" evidence="10">
    <location>
        <begin position="238"/>
        <end position="425"/>
    </location>
</feature>
<feature type="transmembrane region" description="Helical" evidence="9">
    <location>
        <begin position="235"/>
        <end position="268"/>
    </location>
</feature>
<evidence type="ECO:0000313" key="12">
    <source>
        <dbReference type="Proteomes" id="UP000599009"/>
    </source>
</evidence>
<keyword evidence="6 9" id="KW-1133">Transmembrane helix</keyword>
<evidence type="ECO:0000256" key="3">
    <source>
        <dbReference type="ARBA" id="ARBA00022449"/>
    </source>
</evidence>
<feature type="transmembrane region" description="Helical" evidence="9">
    <location>
        <begin position="197"/>
        <end position="215"/>
    </location>
</feature>
<proteinExistence type="inferred from homology"/>
<dbReference type="RefSeq" id="WP_132985177.1">
    <property type="nucleotide sequence ID" value="NZ_BMME01000001.1"/>
</dbReference>
<dbReference type="EMBL" id="BMME01000001">
    <property type="protein sequence ID" value="GGK01678.1"/>
    <property type="molecule type" value="Genomic_DNA"/>
</dbReference>
<comment type="subcellular location">
    <subcellularLocation>
        <location evidence="1">Cell membrane</location>
        <topology evidence="1">Multi-pass membrane protein</topology>
    </subcellularLocation>
</comment>
<feature type="transmembrane region" description="Helical" evidence="9">
    <location>
        <begin position="375"/>
        <end position="399"/>
    </location>
</feature>
<dbReference type="Proteomes" id="UP000599009">
    <property type="component" value="Unassembled WGS sequence"/>
</dbReference>
<name>A0ABQ2E9Q1_9GAMM</name>
<evidence type="ECO:0000256" key="7">
    <source>
        <dbReference type="ARBA" id="ARBA00023136"/>
    </source>
</evidence>
<evidence type="ECO:0000256" key="6">
    <source>
        <dbReference type="ARBA" id="ARBA00022989"/>
    </source>
</evidence>
<keyword evidence="5 9" id="KW-0812">Transmembrane</keyword>
<evidence type="ECO:0000256" key="8">
    <source>
        <dbReference type="ARBA" id="ARBA00038435"/>
    </source>
</evidence>
<reference evidence="12" key="1">
    <citation type="journal article" date="2019" name="Int. J. Syst. Evol. Microbiol.">
        <title>The Global Catalogue of Microorganisms (GCM) 10K type strain sequencing project: providing services to taxonomists for standard genome sequencing and annotation.</title>
        <authorList>
            <consortium name="The Broad Institute Genomics Platform"/>
            <consortium name="The Broad Institute Genome Sequencing Center for Infectious Disease"/>
            <person name="Wu L."/>
            <person name="Ma J."/>
        </authorList>
    </citation>
    <scope>NUCLEOTIDE SEQUENCE [LARGE SCALE GENOMIC DNA]</scope>
    <source>
        <strain evidence="12">CGMCC 1.8985</strain>
    </source>
</reference>
<evidence type="ECO:0000256" key="5">
    <source>
        <dbReference type="ARBA" id="ARBA00022692"/>
    </source>
</evidence>
<evidence type="ECO:0000256" key="9">
    <source>
        <dbReference type="SAM" id="Phobius"/>
    </source>
</evidence>
<keyword evidence="3" id="KW-0050">Antiport</keyword>
<dbReference type="PANTHER" id="PTHR33451">
    <property type="entry name" value="MALATE-2H(+)/NA(+)-LACTATE ANTIPORTER"/>
    <property type="match status" value="1"/>
</dbReference>
<evidence type="ECO:0000256" key="1">
    <source>
        <dbReference type="ARBA" id="ARBA00004651"/>
    </source>
</evidence>
<keyword evidence="2" id="KW-0813">Transport</keyword>
<evidence type="ECO:0000256" key="4">
    <source>
        <dbReference type="ARBA" id="ARBA00022475"/>
    </source>
</evidence>
<evidence type="ECO:0000256" key="2">
    <source>
        <dbReference type="ARBA" id="ARBA00022448"/>
    </source>
</evidence>
<feature type="transmembrane region" description="Helical" evidence="9">
    <location>
        <begin position="156"/>
        <end position="176"/>
    </location>
</feature>
<dbReference type="InterPro" id="IPR052180">
    <property type="entry name" value="NhaC_Na-H+_Antiporter"/>
</dbReference>
<protein>
    <submittedName>
        <fullName evidence="11">Sodium:proton antiporter</fullName>
    </submittedName>
</protein>
<feature type="transmembrane region" description="Helical" evidence="9">
    <location>
        <begin position="289"/>
        <end position="313"/>
    </location>
</feature>
<comment type="similarity">
    <text evidence="8">Belongs to the NhaC Na(+)/H(+) (TC 2.A.35) antiporter family.</text>
</comment>
<keyword evidence="4" id="KW-1003">Cell membrane</keyword>
<keyword evidence="7 9" id="KW-0472">Membrane</keyword>
<feature type="transmembrane region" description="Helical" evidence="9">
    <location>
        <begin position="405"/>
        <end position="427"/>
    </location>
</feature>
<sequence>MDVRPSALALTPLLLFLALFFGSGLYFTLQGEEMGFYQLRAPVAILPALALAAWIAHRRGVKPGDVLLRGMGHPNIMTMCLIFLLAGAFAYVSQAIGAVDAVVTLGIGAVPSSLLLPGLFVVASLISLAIGSSMGTIAAVVPIALGVADASGLDRALVLGAVIGGAMFGDNLSVISDTTIAATRSQGAEMRDKFRENFKIALPAALATMLLLAFLGDPAPVTTDEATSPWLVLPYVLVLALALSGLDVILVLGIGLALAGAFGLALSPDYGLVQYAGDIWTGFEGMTEILLLSLLIGGVGALMKAAGGLEWLARTIARLARGHQGRRTGEFSMAALSATADVFTANNTVAILVSGDVARDIAQRHGISPRRAASVLDIFACVPQGLLPYGAQILLAAGLASVSPLALAGSVFYCWILALVAMGFIAWPRREPALAAEPAGPGAP</sequence>
<dbReference type="InterPro" id="IPR018461">
    <property type="entry name" value="Na/H_Antiport_NhaC-like_C"/>
</dbReference>
<organism evidence="11 12">
    <name type="scientific">Luteimonas terricola</name>
    <dbReference type="NCBI Taxonomy" id="645597"/>
    <lineage>
        <taxon>Bacteria</taxon>
        <taxon>Pseudomonadati</taxon>
        <taxon>Pseudomonadota</taxon>
        <taxon>Gammaproteobacteria</taxon>
        <taxon>Lysobacterales</taxon>
        <taxon>Lysobacteraceae</taxon>
        <taxon>Luteimonas</taxon>
    </lineage>
</organism>